<keyword evidence="3" id="KW-0732">Signal</keyword>
<keyword evidence="7" id="KW-1185">Reference proteome</keyword>
<evidence type="ECO:0000313" key="6">
    <source>
        <dbReference type="Proteomes" id="UP000271291"/>
    </source>
</evidence>
<dbReference type="EMBL" id="CP029078">
    <property type="protein sequence ID" value="QCN86113.1"/>
    <property type="molecule type" value="Genomic_DNA"/>
</dbReference>
<feature type="region of interest" description="Disordered" evidence="1">
    <location>
        <begin position="116"/>
        <end position="143"/>
    </location>
</feature>
<evidence type="ECO:0000313" key="5">
    <source>
        <dbReference type="EMBL" id="QCN86113.1"/>
    </source>
</evidence>
<dbReference type="RefSeq" id="WP_127179835.1">
    <property type="nucleotide sequence ID" value="NZ_CP029078.1"/>
</dbReference>
<dbReference type="AlphaFoldDB" id="A0A3S9ZGZ8"/>
<organism evidence="4 6">
    <name type="scientific">Streptomyces griseoviridis</name>
    <dbReference type="NCBI Taxonomy" id="45398"/>
    <lineage>
        <taxon>Bacteria</taxon>
        <taxon>Bacillati</taxon>
        <taxon>Actinomycetota</taxon>
        <taxon>Actinomycetes</taxon>
        <taxon>Kitasatosporales</taxon>
        <taxon>Streptomycetaceae</taxon>
        <taxon>Streptomyces</taxon>
    </lineage>
</organism>
<evidence type="ECO:0000256" key="1">
    <source>
        <dbReference type="SAM" id="MobiDB-lite"/>
    </source>
</evidence>
<keyword evidence="2" id="KW-0812">Transmembrane</keyword>
<dbReference type="Proteomes" id="UP000271291">
    <property type="component" value="Chromosome"/>
</dbReference>
<feature type="transmembrane region" description="Helical" evidence="2">
    <location>
        <begin position="144"/>
        <end position="164"/>
    </location>
</feature>
<dbReference type="EMBL" id="CP034687">
    <property type="protein sequence ID" value="AZS87033.1"/>
    <property type="molecule type" value="Genomic_DNA"/>
</dbReference>
<dbReference type="KEGG" id="sgd:ELQ87_24345"/>
<protein>
    <recommendedName>
        <fullName evidence="8">Sortase</fullName>
    </recommendedName>
</protein>
<gene>
    <name evidence="5" type="ORF">DDJ31_14925</name>
    <name evidence="4" type="ORF">ELQ87_24345</name>
</gene>
<feature type="compositionally biased region" description="Low complexity" evidence="1">
    <location>
        <begin position="116"/>
        <end position="125"/>
    </location>
</feature>
<reference evidence="5 7" key="1">
    <citation type="submission" date="2018-04" db="EMBL/GenBank/DDBJ databases">
        <title>Complete genome sequences of Streptomyces griseoviridis K61 and characterization of antagonistic properties of biological control agents.</title>
        <authorList>
            <person name="Mariita R.M."/>
            <person name="Sello J.K."/>
        </authorList>
    </citation>
    <scope>NUCLEOTIDE SEQUENCE [LARGE SCALE GENOMIC DNA]</scope>
    <source>
        <strain evidence="5 7">K61</strain>
    </source>
</reference>
<name>A0A3S9ZGZ8_STRGD</name>
<feature type="chain" id="PRO_5044600820" description="Sortase" evidence="3">
    <location>
        <begin position="25"/>
        <end position="174"/>
    </location>
</feature>
<evidence type="ECO:0000256" key="3">
    <source>
        <dbReference type="SAM" id="SignalP"/>
    </source>
</evidence>
<proteinExistence type="predicted"/>
<keyword evidence="2" id="KW-1133">Transmembrane helix</keyword>
<evidence type="ECO:0000313" key="4">
    <source>
        <dbReference type="EMBL" id="AZS87033.1"/>
    </source>
</evidence>
<keyword evidence="2" id="KW-0472">Membrane</keyword>
<evidence type="ECO:0000313" key="7">
    <source>
        <dbReference type="Proteomes" id="UP000501753"/>
    </source>
</evidence>
<dbReference type="OrthoDB" id="4329722at2"/>
<dbReference type="PROSITE" id="PS51257">
    <property type="entry name" value="PROKAR_LIPOPROTEIN"/>
    <property type="match status" value="1"/>
</dbReference>
<accession>A0A3S9ZGZ8</accession>
<feature type="signal peptide" evidence="3">
    <location>
        <begin position="1"/>
        <end position="24"/>
    </location>
</feature>
<evidence type="ECO:0000256" key="2">
    <source>
        <dbReference type="SAM" id="Phobius"/>
    </source>
</evidence>
<reference evidence="4 6" key="2">
    <citation type="submission" date="2018-12" db="EMBL/GenBank/DDBJ databases">
        <title>Streptomyces griseoviridis F1-27 complete genome.</title>
        <authorList>
            <person name="Mariita R.M."/>
            <person name="Sello J.K."/>
        </authorList>
    </citation>
    <scope>NUCLEOTIDE SEQUENCE [LARGE SCALE GENOMIC DNA]</scope>
    <source>
        <strain evidence="4 6">F1-27</strain>
    </source>
</reference>
<evidence type="ECO:0008006" key="8">
    <source>
        <dbReference type="Google" id="ProtNLM"/>
    </source>
</evidence>
<sequence>MGSLRLTLCTGILAACAVTPVAHAADGRGVLVTPASPAPGGEVALRVTGCPGGSGTATSTAFAGDAELTPHRGALAGGTRVDTAAAPGSYDVSIRCADVEIRGAITVVARGSASAAPASPVAPVPAGGGGTAHLADDAEQEGPGIGHAVTGLALAGVAAAAVALRGARRRRGAD</sequence>
<dbReference type="Proteomes" id="UP000501753">
    <property type="component" value="Chromosome"/>
</dbReference>